<reference evidence="1" key="1">
    <citation type="submission" date="2023-07" db="EMBL/GenBank/DDBJ databases">
        <authorList>
            <consortium name="CYATHOMIX"/>
        </authorList>
    </citation>
    <scope>NUCLEOTIDE SEQUENCE</scope>
    <source>
        <strain evidence="1">N/A</strain>
    </source>
</reference>
<gene>
    <name evidence="1" type="ORF">CYNAS_LOCUS3559</name>
</gene>
<name>A0AA36GJ97_CYLNA</name>
<comment type="caution">
    <text evidence="1">The sequence shown here is derived from an EMBL/GenBank/DDBJ whole genome shotgun (WGS) entry which is preliminary data.</text>
</comment>
<dbReference type="EMBL" id="CATQJL010000001">
    <property type="protein sequence ID" value="CAJ0591576.1"/>
    <property type="molecule type" value="Genomic_DNA"/>
</dbReference>
<organism evidence="1 2">
    <name type="scientific">Cylicocyclus nassatus</name>
    <name type="common">Nematode worm</name>
    <dbReference type="NCBI Taxonomy" id="53992"/>
    <lineage>
        <taxon>Eukaryota</taxon>
        <taxon>Metazoa</taxon>
        <taxon>Ecdysozoa</taxon>
        <taxon>Nematoda</taxon>
        <taxon>Chromadorea</taxon>
        <taxon>Rhabditida</taxon>
        <taxon>Rhabditina</taxon>
        <taxon>Rhabditomorpha</taxon>
        <taxon>Strongyloidea</taxon>
        <taxon>Strongylidae</taxon>
        <taxon>Cylicocyclus</taxon>
    </lineage>
</organism>
<sequence>MTFTALILIFCGAVNAQLYPTLIQSRPLYLPAHLPPNLQLAGAVPVYEPAYPHPQDRMPKAFGTSMAPQQVVVESAPQPVMTSVVPQMVPAVPPPSAVIQALPIQQPYAYAPQYSYGYQYPGYPDYNQKRENPLKRFLKGAADGFMVGAVGWMG</sequence>
<evidence type="ECO:0000313" key="1">
    <source>
        <dbReference type="EMBL" id="CAJ0591576.1"/>
    </source>
</evidence>
<dbReference type="Proteomes" id="UP001176961">
    <property type="component" value="Unassembled WGS sequence"/>
</dbReference>
<dbReference type="AlphaFoldDB" id="A0AA36GJ97"/>
<protein>
    <submittedName>
        <fullName evidence="1">Uncharacterized protein</fullName>
    </submittedName>
</protein>
<accession>A0AA36GJ97</accession>
<proteinExistence type="predicted"/>
<keyword evidence="2" id="KW-1185">Reference proteome</keyword>
<evidence type="ECO:0000313" key="2">
    <source>
        <dbReference type="Proteomes" id="UP001176961"/>
    </source>
</evidence>